<dbReference type="Proteomes" id="UP001500418">
    <property type="component" value="Unassembled WGS sequence"/>
</dbReference>
<evidence type="ECO:0000313" key="2">
    <source>
        <dbReference type="Proteomes" id="UP001500418"/>
    </source>
</evidence>
<dbReference type="Pfam" id="PF13428">
    <property type="entry name" value="TPR_14"/>
    <property type="match status" value="1"/>
</dbReference>
<gene>
    <name evidence="1" type="ORF">GCM10009575_047550</name>
</gene>
<evidence type="ECO:0008006" key="3">
    <source>
        <dbReference type="Google" id="ProtNLM"/>
    </source>
</evidence>
<comment type="caution">
    <text evidence="1">The sequence shown here is derived from an EMBL/GenBank/DDBJ whole genome shotgun (WGS) entry which is preliminary data.</text>
</comment>
<reference evidence="1 2" key="1">
    <citation type="journal article" date="2019" name="Int. J. Syst. Evol. Microbiol.">
        <title>The Global Catalogue of Microorganisms (GCM) 10K type strain sequencing project: providing services to taxonomists for standard genome sequencing and annotation.</title>
        <authorList>
            <consortium name="The Broad Institute Genomics Platform"/>
            <consortium name="The Broad Institute Genome Sequencing Center for Infectious Disease"/>
            <person name="Wu L."/>
            <person name="Ma J."/>
        </authorList>
    </citation>
    <scope>NUCLEOTIDE SEQUENCE [LARGE SCALE GENOMIC DNA]</scope>
    <source>
        <strain evidence="1 2">JCM 11444</strain>
    </source>
</reference>
<keyword evidence="2" id="KW-1185">Reference proteome</keyword>
<proteinExistence type="predicted"/>
<evidence type="ECO:0000313" key="1">
    <source>
        <dbReference type="EMBL" id="GAA0936462.1"/>
    </source>
</evidence>
<organism evidence="1 2">
    <name type="scientific">Streptomyces rhizosphaericus</name>
    <dbReference type="NCBI Taxonomy" id="114699"/>
    <lineage>
        <taxon>Bacteria</taxon>
        <taxon>Bacillati</taxon>
        <taxon>Actinomycetota</taxon>
        <taxon>Actinomycetes</taxon>
        <taxon>Kitasatosporales</taxon>
        <taxon>Streptomycetaceae</taxon>
        <taxon>Streptomyces</taxon>
        <taxon>Streptomyces violaceusniger group</taxon>
    </lineage>
</organism>
<dbReference type="Gene3D" id="1.25.40.10">
    <property type="entry name" value="Tetratricopeptide repeat domain"/>
    <property type="match status" value="1"/>
</dbReference>
<name>A0ABN1Q1P9_9ACTN</name>
<protein>
    <recommendedName>
        <fullName evidence="3">Tetratricopeptide repeat protein</fullName>
    </recommendedName>
</protein>
<accession>A0ABN1Q1P9</accession>
<dbReference type="SUPFAM" id="SSF48452">
    <property type="entry name" value="TPR-like"/>
    <property type="match status" value="1"/>
</dbReference>
<sequence length="142" mass="15626">MREGYWLLEPGRARQANGAFDAALVSFQRAASLQRRLGDRAWQARAREARAWDGAGETYRRLGRPGEAADFYRRAAATHRELDDLWHTALSLDGLAGALREADEADGAEEARRHWAAALSALASSDDPRAAGARERIVAALR</sequence>
<dbReference type="InterPro" id="IPR011990">
    <property type="entry name" value="TPR-like_helical_dom_sf"/>
</dbReference>
<dbReference type="EMBL" id="BAAAID010000030">
    <property type="protein sequence ID" value="GAA0936462.1"/>
    <property type="molecule type" value="Genomic_DNA"/>
</dbReference>